<protein>
    <submittedName>
        <fullName evidence="6">Endonuclease</fullName>
    </submittedName>
</protein>
<dbReference type="OMA" id="WWWPNAL"/>
<keyword evidence="4" id="KW-0411">Iron-sulfur</keyword>
<dbReference type="GO" id="GO:0004519">
    <property type="term" value="F:endonuclease activity"/>
    <property type="evidence" value="ECO:0007669"/>
    <property type="project" value="UniProtKB-KW"/>
</dbReference>
<dbReference type="Pfam" id="PF00730">
    <property type="entry name" value="HhH-GPD"/>
    <property type="match status" value="1"/>
</dbReference>
<reference evidence="6" key="1">
    <citation type="journal article" date="2020" name="mSystems">
        <title>Genome- and Community-Level Interaction Insights into Carbon Utilization and Element Cycling Functions of Hydrothermarchaeota in Hydrothermal Sediment.</title>
        <authorList>
            <person name="Zhou Z."/>
            <person name="Liu Y."/>
            <person name="Xu W."/>
            <person name="Pan J."/>
            <person name="Luo Z.H."/>
            <person name="Li M."/>
        </authorList>
    </citation>
    <scope>NUCLEOTIDE SEQUENCE [LARGE SCALE GENOMIC DNA]</scope>
    <source>
        <strain evidence="6">SpSt-70</strain>
    </source>
</reference>
<dbReference type="EMBL" id="DTDV01000019">
    <property type="protein sequence ID" value="HGK24269.1"/>
    <property type="molecule type" value="Genomic_DNA"/>
</dbReference>
<dbReference type="InterPro" id="IPR003265">
    <property type="entry name" value="HhH-GPD_domain"/>
</dbReference>
<evidence type="ECO:0000259" key="5">
    <source>
        <dbReference type="SMART" id="SM00478"/>
    </source>
</evidence>
<dbReference type="GO" id="GO:0006284">
    <property type="term" value="P:base-excision repair"/>
    <property type="evidence" value="ECO:0007669"/>
    <property type="project" value="InterPro"/>
</dbReference>
<keyword evidence="3" id="KW-0408">Iron</keyword>
<dbReference type="PIRSF" id="PIRSF001435">
    <property type="entry name" value="Nth"/>
    <property type="match status" value="1"/>
</dbReference>
<dbReference type="InterPro" id="IPR011257">
    <property type="entry name" value="DNA_glycosylase"/>
</dbReference>
<dbReference type="PANTHER" id="PTHR10359:SF19">
    <property type="entry name" value="DNA REPAIR GLYCOSYLASE MJ1434-RELATED"/>
    <property type="match status" value="1"/>
</dbReference>
<keyword evidence="6" id="KW-0540">Nuclease</keyword>
<keyword evidence="6" id="KW-0255">Endonuclease</keyword>
<feature type="domain" description="HhH-GPD" evidence="5">
    <location>
        <begin position="35"/>
        <end position="194"/>
    </location>
</feature>
<evidence type="ECO:0000256" key="1">
    <source>
        <dbReference type="ARBA" id="ARBA00022485"/>
    </source>
</evidence>
<dbReference type="SUPFAM" id="SSF48150">
    <property type="entry name" value="DNA-glycosylase"/>
    <property type="match status" value="1"/>
</dbReference>
<evidence type="ECO:0000256" key="4">
    <source>
        <dbReference type="ARBA" id="ARBA00023014"/>
    </source>
</evidence>
<dbReference type="GO" id="GO:0051539">
    <property type="term" value="F:4 iron, 4 sulfur cluster binding"/>
    <property type="evidence" value="ECO:0007669"/>
    <property type="project" value="UniProtKB-KW"/>
</dbReference>
<keyword evidence="6" id="KW-0378">Hydrolase</keyword>
<evidence type="ECO:0000313" key="6">
    <source>
        <dbReference type="EMBL" id="HGK24269.1"/>
    </source>
</evidence>
<accession>A0A7V3ZJS1</accession>
<name>A0A7V3ZJS1_DICTH</name>
<dbReference type="SMART" id="SM00478">
    <property type="entry name" value="ENDO3c"/>
    <property type="match status" value="1"/>
</dbReference>
<keyword evidence="1" id="KW-0004">4Fe-4S</keyword>
<evidence type="ECO:0000256" key="2">
    <source>
        <dbReference type="ARBA" id="ARBA00022723"/>
    </source>
</evidence>
<comment type="caution">
    <text evidence="6">The sequence shown here is derived from an EMBL/GenBank/DDBJ whole genome shotgun (WGS) entry which is preliminary data.</text>
</comment>
<dbReference type="Gene3D" id="1.10.340.30">
    <property type="entry name" value="Hypothetical protein, domain 2"/>
    <property type="match status" value="1"/>
</dbReference>
<proteinExistence type="predicted"/>
<evidence type="ECO:0000256" key="3">
    <source>
        <dbReference type="ARBA" id="ARBA00023004"/>
    </source>
</evidence>
<dbReference type="PANTHER" id="PTHR10359">
    <property type="entry name" value="A/G-SPECIFIC ADENINE GLYCOSYLASE/ENDONUCLEASE III"/>
    <property type="match status" value="1"/>
</dbReference>
<organism evidence="6">
    <name type="scientific">Dictyoglomus thermophilum</name>
    <dbReference type="NCBI Taxonomy" id="14"/>
    <lineage>
        <taxon>Bacteria</taxon>
        <taxon>Pseudomonadati</taxon>
        <taxon>Dictyoglomota</taxon>
        <taxon>Dictyoglomia</taxon>
        <taxon>Dictyoglomales</taxon>
        <taxon>Dictyoglomaceae</taxon>
        <taxon>Dictyoglomus</taxon>
    </lineage>
</organism>
<dbReference type="CDD" id="cd00056">
    <property type="entry name" value="ENDO3c"/>
    <property type="match status" value="1"/>
</dbReference>
<keyword evidence="2" id="KW-0479">Metal-binding</keyword>
<gene>
    <name evidence="6" type="ORF">ENU78_07575</name>
</gene>
<sequence length="223" mass="26723">MNPIEDIFKLLFDRYGPQYWWPADTPFEVIVGAILTQATNWRNVEKAIKNLKEEHLLDPFKLYSLDEEKLSILIRPVGFYKIKAKRLKNFLKYFVEKYKGDLISMNKKSTKELREELLKINGLGKETVDSILLYVFNRPLFVIDNYTKKIFTCLEIGKLNLSYNEWQEIFHKSLFPIYQLFQEYHALIVEHGKRECKSCSNNCFLKNFLLNNRRFYKSTNYFI</sequence>
<dbReference type="AlphaFoldDB" id="A0A7V3ZJS1"/>
<dbReference type="GO" id="GO:0046872">
    <property type="term" value="F:metal ion binding"/>
    <property type="evidence" value="ECO:0007669"/>
    <property type="project" value="UniProtKB-KW"/>
</dbReference>